<dbReference type="Proteomes" id="UP001364156">
    <property type="component" value="Chromosome"/>
</dbReference>
<dbReference type="Pfam" id="PF16113">
    <property type="entry name" value="ECH_2"/>
    <property type="match status" value="1"/>
</dbReference>
<dbReference type="PANTHER" id="PTHR43176">
    <property type="entry name" value="3-HYDROXYISOBUTYRYL-COA HYDROLASE-RELATED"/>
    <property type="match status" value="1"/>
</dbReference>
<dbReference type="CDD" id="cd06558">
    <property type="entry name" value="crotonase-like"/>
    <property type="match status" value="1"/>
</dbReference>
<comment type="catalytic activity">
    <reaction evidence="1">
        <text>3-hydroxy-2-methylpropanoyl-CoA + H2O = 3-hydroxy-2-methylpropanoate + CoA + H(+)</text>
        <dbReference type="Rhea" id="RHEA:20888"/>
        <dbReference type="ChEBI" id="CHEBI:11805"/>
        <dbReference type="ChEBI" id="CHEBI:15377"/>
        <dbReference type="ChEBI" id="CHEBI:15378"/>
        <dbReference type="ChEBI" id="CHEBI:57287"/>
        <dbReference type="ChEBI" id="CHEBI:57340"/>
        <dbReference type="EC" id="3.1.2.4"/>
    </reaction>
</comment>
<reference evidence="5 6" key="1">
    <citation type="submission" date="2023-10" db="EMBL/GenBank/DDBJ databases">
        <title>Roseovarius strain S88 nov., isolated from a marine algae.</title>
        <authorList>
            <person name="Lee M.W."/>
            <person name="Lee J.K."/>
            <person name="Kim J.M."/>
            <person name="Choi D.G."/>
            <person name="Baek J.H."/>
            <person name="Bayburt H."/>
            <person name="Jung J.J."/>
            <person name="Han D.M."/>
            <person name="Jeon C.O."/>
        </authorList>
    </citation>
    <scope>NUCLEOTIDE SEQUENCE [LARGE SCALE GENOMIC DNA]</scope>
    <source>
        <strain evidence="5 6">S88</strain>
    </source>
</reference>
<accession>A0ABZ2HDH0</accession>
<dbReference type="Gene3D" id="3.90.226.10">
    <property type="entry name" value="2-enoyl-CoA Hydratase, Chain A, domain 1"/>
    <property type="match status" value="1"/>
</dbReference>
<proteinExistence type="predicted"/>
<evidence type="ECO:0000256" key="1">
    <source>
        <dbReference type="ARBA" id="ARBA00001709"/>
    </source>
</evidence>
<evidence type="ECO:0000313" key="5">
    <source>
        <dbReference type="EMBL" id="WWR44978.1"/>
    </source>
</evidence>
<dbReference type="PANTHER" id="PTHR43176:SF3">
    <property type="entry name" value="3-HYDROXYISOBUTYRYL-COA HYDROLASE, MITOCHONDRIAL"/>
    <property type="match status" value="1"/>
</dbReference>
<feature type="domain" description="Enoyl-CoA hydratase/isomerase" evidence="4">
    <location>
        <begin position="13"/>
        <end position="319"/>
    </location>
</feature>
<evidence type="ECO:0000313" key="6">
    <source>
        <dbReference type="Proteomes" id="UP001364156"/>
    </source>
</evidence>
<dbReference type="RefSeq" id="WP_338547765.1">
    <property type="nucleotide sequence ID" value="NZ_CP146069.1"/>
</dbReference>
<dbReference type="InterPro" id="IPR029045">
    <property type="entry name" value="ClpP/crotonase-like_dom_sf"/>
</dbReference>
<dbReference type="EC" id="3.1.2.4" evidence="2"/>
<dbReference type="InterPro" id="IPR032259">
    <property type="entry name" value="HIBYL-CoA-H"/>
</dbReference>
<keyword evidence="6" id="KW-1185">Reference proteome</keyword>
<dbReference type="NCBIfam" id="NF004127">
    <property type="entry name" value="PRK05617.1"/>
    <property type="match status" value="1"/>
</dbReference>
<dbReference type="EMBL" id="CP146069">
    <property type="protein sequence ID" value="WWR44978.1"/>
    <property type="molecule type" value="Genomic_DNA"/>
</dbReference>
<dbReference type="InterPro" id="IPR045004">
    <property type="entry name" value="ECH_dom"/>
</dbReference>
<evidence type="ECO:0000256" key="2">
    <source>
        <dbReference type="ARBA" id="ARBA00011915"/>
    </source>
</evidence>
<evidence type="ECO:0000256" key="3">
    <source>
        <dbReference type="ARBA" id="ARBA00022801"/>
    </source>
</evidence>
<dbReference type="SUPFAM" id="SSF52096">
    <property type="entry name" value="ClpP/crotonase"/>
    <property type="match status" value="1"/>
</dbReference>
<keyword evidence="3 5" id="KW-0378">Hydrolase</keyword>
<gene>
    <name evidence="5" type="ORF">RZ517_09070</name>
</gene>
<protein>
    <recommendedName>
        <fullName evidence="2">3-hydroxyisobutyryl-CoA hydrolase</fullName>
        <ecNumber evidence="2">3.1.2.4</ecNumber>
    </recommendedName>
</protein>
<evidence type="ECO:0000259" key="4">
    <source>
        <dbReference type="Pfam" id="PF16113"/>
    </source>
</evidence>
<dbReference type="GO" id="GO:0016787">
    <property type="term" value="F:hydrolase activity"/>
    <property type="evidence" value="ECO:0007669"/>
    <property type="project" value="UniProtKB-KW"/>
</dbReference>
<sequence>MSDIHIRITGRAGRVTLTRPKALNAMSYDMCLAIEDAIDDWRDNDAVDLVIIDAEGDKAFCAGGDIQELYDTGRAGDFAFGQTFWRDEYRLNAKIAEYPKPYVAFMQGFVMGGGVGISCHGSHRIVCESSQIAMPECGIGLVPDVGGSLILAHAPGRLGEYLGTTGTRMGPADAILAGFADTYVPQESWPDLIARLEETGDMCLIAEASGTPPEGKLAALQPQIDAAFGGEDLRALLNALNSEDTEFTASALKALGRNSPLSMACAIEIIHRLRGPTADIRKALELEYRFTFRAMEHGDFLEGIRAAVIDKDRTPNWQHDLDTPPSLAATQMLMPLGKDALRFNEGDPA</sequence>
<name>A0ABZ2HDH0_9RHOB</name>
<organism evidence="5 6">
    <name type="scientific">Roseovarius phycicola</name>
    <dbReference type="NCBI Taxonomy" id="3080976"/>
    <lineage>
        <taxon>Bacteria</taxon>
        <taxon>Pseudomonadati</taxon>
        <taxon>Pseudomonadota</taxon>
        <taxon>Alphaproteobacteria</taxon>
        <taxon>Rhodobacterales</taxon>
        <taxon>Roseobacteraceae</taxon>
        <taxon>Roseovarius</taxon>
    </lineage>
</organism>